<dbReference type="RefSeq" id="WP_099515786.1">
    <property type="nucleotide sequence ID" value="NZ_CP016620.1"/>
</dbReference>
<dbReference type="InterPro" id="IPR051450">
    <property type="entry name" value="Gfo/Idh/MocA_Oxidoreductases"/>
</dbReference>
<evidence type="ECO:0000259" key="2">
    <source>
        <dbReference type="Pfam" id="PF22725"/>
    </source>
</evidence>
<dbReference type="Pfam" id="PF22725">
    <property type="entry name" value="GFO_IDH_MocA_C3"/>
    <property type="match status" value="1"/>
</dbReference>
<dbReference type="InterPro" id="IPR055170">
    <property type="entry name" value="GFO_IDH_MocA-like_dom"/>
</dbReference>
<evidence type="ECO:0000259" key="1">
    <source>
        <dbReference type="Pfam" id="PF01408"/>
    </source>
</evidence>
<sequence length="347" mass="36570">MIGVGIIGAGHFGAVHARAMVEVDEVRLVASCRENADAAAAFAAEHGGTSYRDWRALLDDPAVDAVLIATPHDLHEEIAIGAAQAGKHILLEKPMAPNVAACDAVLAAADASRVKLMIGHVMHFALPCLKAKEIVDSGVLGAPVLGSSWMIKLWMESNRRPWHLDDASGGGMLMTAGIHALDRLIWLMGEPVVGVSAMTGTFFHEQEADDAALIGLRFANGRIGQVASVGYRNGAVTYAMDLVCENGTIRIDFDHGVSTGRDGVWAPVPGSIEPNWMGAAVAREWRALAASILNDTPSPVSGAYGRHVVACIEAVHRASAGRCEVPVTGATLMQPTIRQTHTSPESS</sequence>
<feature type="domain" description="Gfo/Idh/MocA-like oxidoreductase N-terminal" evidence="1">
    <location>
        <begin position="2"/>
        <end position="120"/>
    </location>
</feature>
<dbReference type="Pfam" id="PF01408">
    <property type="entry name" value="GFO_IDH_MocA"/>
    <property type="match status" value="1"/>
</dbReference>
<dbReference type="SUPFAM" id="SSF51735">
    <property type="entry name" value="NAD(P)-binding Rossmann-fold domains"/>
    <property type="match status" value="1"/>
</dbReference>
<feature type="domain" description="GFO/IDH/MocA-like oxidoreductase" evidence="2">
    <location>
        <begin position="129"/>
        <end position="250"/>
    </location>
</feature>
<dbReference type="KEGG" id="moc:BB934_42765"/>
<dbReference type="Gene3D" id="3.40.50.720">
    <property type="entry name" value="NAD(P)-binding Rossmann-like Domain"/>
    <property type="match status" value="1"/>
</dbReference>
<dbReference type="OrthoDB" id="9800846at2"/>
<dbReference type="GO" id="GO:0000166">
    <property type="term" value="F:nucleotide binding"/>
    <property type="evidence" value="ECO:0007669"/>
    <property type="project" value="InterPro"/>
</dbReference>
<dbReference type="PANTHER" id="PTHR43377:SF1">
    <property type="entry name" value="BILIVERDIN REDUCTASE A"/>
    <property type="match status" value="1"/>
</dbReference>
<dbReference type="EMBL" id="CP016620">
    <property type="protein sequence ID" value="ANY84951.1"/>
    <property type="molecule type" value="Genomic_DNA"/>
</dbReference>
<dbReference type="Gene3D" id="3.30.360.10">
    <property type="entry name" value="Dihydrodipicolinate Reductase, domain 2"/>
    <property type="match status" value="1"/>
</dbReference>
<accession>A0A1B2EYB1</accession>
<proteinExistence type="predicted"/>
<dbReference type="SUPFAM" id="SSF55347">
    <property type="entry name" value="Glyceraldehyde-3-phosphate dehydrogenase-like, C-terminal domain"/>
    <property type="match status" value="1"/>
</dbReference>
<geneLocation type="plasmid" evidence="3">
    <name>unnamed4</name>
</geneLocation>
<reference evidence="3" key="1">
    <citation type="submission" date="2016-07" db="EMBL/GenBank/DDBJ databases">
        <title>Microvirga ossetica sp. nov. a new species of rhizobia isolated from root nodules of the legume species Vicia alpestris Steven originated from North Ossetia region in the Caucasus.</title>
        <authorList>
            <person name="Safronova V.I."/>
            <person name="Kuznetsova I.G."/>
            <person name="Sazanova A.L."/>
            <person name="Belimov A."/>
            <person name="Andronov E."/>
            <person name="Osledkin Y.S."/>
            <person name="Onishchuk O.P."/>
            <person name="Kurchak O.N."/>
            <person name="Shaposhnikov A.I."/>
            <person name="Willems A."/>
            <person name="Tikhonovich I.A."/>
        </authorList>
    </citation>
    <scope>NUCLEOTIDE SEQUENCE [LARGE SCALE GENOMIC DNA]</scope>
    <source>
        <strain evidence="3">V5/3M</strain>
        <plasmid evidence="3">unnamed4</plasmid>
    </source>
</reference>
<keyword evidence="3" id="KW-0614">Plasmid</keyword>
<protein>
    <submittedName>
        <fullName evidence="3">1-carboxy-3-chloro-3,4-dihydroxycyclo hexa-1,5-diene dehydrogenase</fullName>
    </submittedName>
</protein>
<organism evidence="3">
    <name type="scientific">Microvirga ossetica</name>
    <dbReference type="NCBI Taxonomy" id="1882682"/>
    <lineage>
        <taxon>Bacteria</taxon>
        <taxon>Pseudomonadati</taxon>
        <taxon>Pseudomonadota</taxon>
        <taxon>Alphaproteobacteria</taxon>
        <taxon>Hyphomicrobiales</taxon>
        <taxon>Methylobacteriaceae</taxon>
        <taxon>Microvirga</taxon>
    </lineage>
</organism>
<evidence type="ECO:0000313" key="3">
    <source>
        <dbReference type="EMBL" id="ANY84951.1"/>
    </source>
</evidence>
<dbReference type="InterPro" id="IPR036291">
    <property type="entry name" value="NAD(P)-bd_dom_sf"/>
</dbReference>
<dbReference type="InterPro" id="IPR000683">
    <property type="entry name" value="Gfo/Idh/MocA-like_OxRdtase_N"/>
</dbReference>
<dbReference type="PANTHER" id="PTHR43377">
    <property type="entry name" value="BILIVERDIN REDUCTASE A"/>
    <property type="match status" value="1"/>
</dbReference>
<gene>
    <name evidence="3" type="ORF">BB934_42765</name>
</gene>
<name>A0A1B2EYB1_9HYPH</name>
<dbReference type="AlphaFoldDB" id="A0A1B2EYB1"/>